<accession>A0A6H1Z9F1</accession>
<organism evidence="1">
    <name type="scientific">viral metagenome</name>
    <dbReference type="NCBI Taxonomy" id="1070528"/>
    <lineage>
        <taxon>unclassified sequences</taxon>
        <taxon>metagenomes</taxon>
        <taxon>organismal metagenomes</taxon>
    </lineage>
</organism>
<evidence type="ECO:0000313" key="2">
    <source>
        <dbReference type="EMBL" id="QJH94239.1"/>
    </source>
</evidence>
<dbReference type="EMBL" id="MT144598">
    <property type="protein sequence ID" value="QJH94239.1"/>
    <property type="molecule type" value="Genomic_DNA"/>
</dbReference>
<sequence length="85" mass="8975">MHGNVAIRACNQVVLLAHRDAHVGISEIISLPLILSYFIGIGKGGSQGGLGFQVGDNRRLDKIYGYHGSPSLNSLSLDGLPNCDS</sequence>
<dbReference type="EMBL" id="MT143977">
    <property type="protein sequence ID" value="QJA44523.1"/>
    <property type="molecule type" value="Genomic_DNA"/>
</dbReference>
<dbReference type="AlphaFoldDB" id="A0A6H1Z9F1"/>
<proteinExistence type="predicted"/>
<reference evidence="1" key="1">
    <citation type="submission" date="2020-03" db="EMBL/GenBank/DDBJ databases">
        <title>The deep terrestrial virosphere.</title>
        <authorList>
            <person name="Holmfeldt K."/>
            <person name="Nilsson E."/>
            <person name="Simone D."/>
            <person name="Lopez-Fernandez M."/>
            <person name="Wu X."/>
            <person name="de Brujin I."/>
            <person name="Lundin D."/>
            <person name="Andersson A."/>
            <person name="Bertilsson S."/>
            <person name="Dopson M."/>
        </authorList>
    </citation>
    <scope>NUCLEOTIDE SEQUENCE</scope>
    <source>
        <strain evidence="1">TM448A00111</strain>
        <strain evidence="2">TM448B00196</strain>
    </source>
</reference>
<name>A0A6H1Z9F1_9ZZZZ</name>
<protein>
    <submittedName>
        <fullName evidence="1">Uncharacterized protein</fullName>
    </submittedName>
</protein>
<evidence type="ECO:0000313" key="1">
    <source>
        <dbReference type="EMBL" id="QJA44523.1"/>
    </source>
</evidence>
<gene>
    <name evidence="1" type="ORF">TM448A00111_0026</name>
    <name evidence="2" type="ORF">TM448B00196_0026</name>
</gene>